<reference evidence="2" key="1">
    <citation type="submission" date="2009-12" db="EMBL/GenBank/DDBJ databases">
        <title>Complete sequence of Treponema azotonutricium strain ZAS-9.</title>
        <authorList>
            <person name="Tetu S.G."/>
            <person name="Matson E."/>
            <person name="Ren Q."/>
            <person name="Seshadri R."/>
            <person name="Elbourne L."/>
            <person name="Hassan K.A."/>
            <person name="Durkin A."/>
            <person name="Radune D."/>
            <person name="Mohamoud Y."/>
            <person name="Shay R."/>
            <person name="Jin S."/>
            <person name="Zhang X."/>
            <person name="Lucey K."/>
            <person name="Ballor N.R."/>
            <person name="Ottesen E."/>
            <person name="Rosenthal R."/>
            <person name="Allen A."/>
            <person name="Leadbetter J.R."/>
            <person name="Paulsen I.T."/>
        </authorList>
    </citation>
    <scope>NUCLEOTIDE SEQUENCE [LARGE SCALE GENOMIC DNA]</scope>
    <source>
        <strain evidence="2">ATCC BAA-888 / DSM 13862 / ZAS-9</strain>
    </source>
</reference>
<dbReference type="KEGG" id="taz:TREAZ_2594"/>
<evidence type="ECO:0000313" key="1">
    <source>
        <dbReference type="EMBL" id="AEF82657.1"/>
    </source>
</evidence>
<dbReference type="RefSeq" id="WP_015712935.1">
    <property type="nucleotide sequence ID" value="NC_015577.1"/>
</dbReference>
<dbReference type="HOGENOM" id="CLU_3174418_0_0_12"/>
<sequence length="47" mass="5371">MEKSKIYLGMTMFGFYYAPDTPGYAELKAQVEQIFDQIKAGKYEAVV</sequence>
<dbReference type="AlphaFoldDB" id="F5YEH5"/>
<dbReference type="STRING" id="545695.TREAZ_2594"/>
<gene>
    <name evidence="1" type="ordered locus">TREAZ_2594</name>
</gene>
<dbReference type="EMBL" id="CP001841">
    <property type="protein sequence ID" value="AEF82657.1"/>
    <property type="molecule type" value="Genomic_DNA"/>
</dbReference>
<reference evidence="1 2" key="2">
    <citation type="journal article" date="2011" name="ISME J.">
        <title>RNA-seq reveals cooperative metabolic interactions between two termite-gut spirochete species in co-culture.</title>
        <authorList>
            <person name="Rosenthal A.Z."/>
            <person name="Matson E.G."/>
            <person name="Eldar A."/>
            <person name="Leadbetter J.R."/>
        </authorList>
    </citation>
    <scope>NUCLEOTIDE SEQUENCE [LARGE SCALE GENOMIC DNA]</scope>
    <source>
        <strain evidence="2">ATCC BAA-888 / DSM 13862 / ZAS-9</strain>
    </source>
</reference>
<proteinExistence type="predicted"/>
<evidence type="ECO:0000313" key="2">
    <source>
        <dbReference type="Proteomes" id="UP000009222"/>
    </source>
</evidence>
<protein>
    <submittedName>
        <fullName evidence="1">Uncharacterized protein</fullName>
    </submittedName>
</protein>
<dbReference type="InParanoid" id="F5YEH5"/>
<accession>F5YEH5</accession>
<dbReference type="Proteomes" id="UP000009222">
    <property type="component" value="Chromosome"/>
</dbReference>
<organism evidence="1 2">
    <name type="scientific">Leadbettera azotonutricia (strain ATCC BAA-888 / DSM 13862 / ZAS-9)</name>
    <name type="common">Treponema azotonutricium</name>
    <dbReference type="NCBI Taxonomy" id="545695"/>
    <lineage>
        <taxon>Bacteria</taxon>
        <taxon>Pseudomonadati</taxon>
        <taxon>Spirochaetota</taxon>
        <taxon>Spirochaetia</taxon>
        <taxon>Spirochaetales</taxon>
        <taxon>Breznakiellaceae</taxon>
        <taxon>Leadbettera</taxon>
    </lineage>
</organism>
<keyword evidence="2" id="KW-1185">Reference proteome</keyword>
<name>F5YEH5_LEAAZ</name>